<organism evidence="2">
    <name type="scientific">viral metagenome</name>
    <dbReference type="NCBI Taxonomy" id="1070528"/>
    <lineage>
        <taxon>unclassified sequences</taxon>
        <taxon>metagenomes</taxon>
        <taxon>organismal metagenomes</taxon>
    </lineage>
</organism>
<sequence>MEINMQEIRPFLPHITGAAAVLVATLIGGFCCQRRPGAANTERNSRLAMLLMILLSDKPNRKYVRMAKQIGIDHIVSDDTLFESSGEDSD</sequence>
<protein>
    <submittedName>
        <fullName evidence="2">Uncharacterized protein</fullName>
    </submittedName>
</protein>
<accession>A0A6C0DS81</accession>
<name>A0A6C0DS81_9ZZZZ</name>
<dbReference type="EMBL" id="MN739665">
    <property type="protein sequence ID" value="QHT19414.1"/>
    <property type="molecule type" value="Genomic_DNA"/>
</dbReference>
<dbReference type="AlphaFoldDB" id="A0A6C0DS81"/>
<proteinExistence type="predicted"/>
<evidence type="ECO:0000313" key="2">
    <source>
        <dbReference type="EMBL" id="QHT19414.1"/>
    </source>
</evidence>
<keyword evidence="1" id="KW-0472">Membrane</keyword>
<reference evidence="2" key="1">
    <citation type="journal article" date="2020" name="Nature">
        <title>Giant virus diversity and host interactions through global metagenomics.</title>
        <authorList>
            <person name="Schulz F."/>
            <person name="Roux S."/>
            <person name="Paez-Espino D."/>
            <person name="Jungbluth S."/>
            <person name="Walsh D.A."/>
            <person name="Denef V.J."/>
            <person name="McMahon K.D."/>
            <person name="Konstantinidis K.T."/>
            <person name="Eloe-Fadrosh E.A."/>
            <person name="Kyrpides N.C."/>
            <person name="Woyke T."/>
        </authorList>
    </citation>
    <scope>NUCLEOTIDE SEQUENCE</scope>
    <source>
        <strain evidence="2">GVMAG-M-3300023174-57</strain>
    </source>
</reference>
<feature type="transmembrane region" description="Helical" evidence="1">
    <location>
        <begin position="12"/>
        <end position="30"/>
    </location>
</feature>
<keyword evidence="1" id="KW-0812">Transmembrane</keyword>
<keyword evidence="1" id="KW-1133">Transmembrane helix</keyword>
<evidence type="ECO:0000256" key="1">
    <source>
        <dbReference type="SAM" id="Phobius"/>
    </source>
</evidence>